<proteinExistence type="predicted"/>
<reference evidence="3" key="1">
    <citation type="submission" date="2017-02" db="UniProtKB">
        <authorList>
            <consortium name="WormBaseParasite"/>
        </authorList>
    </citation>
    <scope>IDENTIFICATION</scope>
</reference>
<evidence type="ECO:0000313" key="1">
    <source>
        <dbReference type="EMBL" id="VDL81899.1"/>
    </source>
</evidence>
<accession>A0A0N4YM09</accession>
<sequence>MMEALDDLSDEVEDLQPLEWSPIFGEGAIEEPKWSRLVFSSGGEPFHPALLNIDSSPAIFDPATVSVR</sequence>
<name>A0A0N4YM09_NIPBR</name>
<organism evidence="3">
    <name type="scientific">Nippostrongylus brasiliensis</name>
    <name type="common">Rat hookworm</name>
    <dbReference type="NCBI Taxonomy" id="27835"/>
    <lineage>
        <taxon>Eukaryota</taxon>
        <taxon>Metazoa</taxon>
        <taxon>Ecdysozoa</taxon>
        <taxon>Nematoda</taxon>
        <taxon>Chromadorea</taxon>
        <taxon>Rhabditida</taxon>
        <taxon>Rhabditina</taxon>
        <taxon>Rhabditomorpha</taxon>
        <taxon>Strongyloidea</taxon>
        <taxon>Heligmosomidae</taxon>
        <taxon>Nippostrongylus</taxon>
    </lineage>
</organism>
<dbReference type="Proteomes" id="UP000271162">
    <property type="component" value="Unassembled WGS sequence"/>
</dbReference>
<dbReference type="AlphaFoldDB" id="A0A0N4YM09"/>
<dbReference type="WBParaSite" id="NBR_0001817701-mRNA-1">
    <property type="protein sequence ID" value="NBR_0001817701-mRNA-1"/>
    <property type="gene ID" value="NBR_0001817701"/>
</dbReference>
<dbReference type="EMBL" id="UYSL01023228">
    <property type="protein sequence ID" value="VDL81899.1"/>
    <property type="molecule type" value="Genomic_DNA"/>
</dbReference>
<protein>
    <submittedName>
        <fullName evidence="3">DUF1963 domain-containing protein</fullName>
    </submittedName>
</protein>
<reference evidence="1 2" key="2">
    <citation type="submission" date="2018-11" db="EMBL/GenBank/DDBJ databases">
        <authorList>
            <consortium name="Pathogen Informatics"/>
        </authorList>
    </citation>
    <scope>NUCLEOTIDE SEQUENCE [LARGE SCALE GENOMIC DNA]</scope>
</reference>
<evidence type="ECO:0000313" key="2">
    <source>
        <dbReference type="Proteomes" id="UP000271162"/>
    </source>
</evidence>
<keyword evidence="2" id="KW-1185">Reference proteome</keyword>
<evidence type="ECO:0000313" key="3">
    <source>
        <dbReference type="WBParaSite" id="NBR_0001817701-mRNA-1"/>
    </source>
</evidence>
<gene>
    <name evidence="1" type="ORF">NBR_LOCUS18178</name>
</gene>